<feature type="region of interest" description="Disordered" evidence="1">
    <location>
        <begin position="397"/>
        <end position="430"/>
    </location>
</feature>
<dbReference type="OrthoDB" id="1926326at2759"/>
<feature type="compositionally biased region" description="Basic and acidic residues" evidence="1">
    <location>
        <begin position="1"/>
        <end position="16"/>
    </location>
</feature>
<organism evidence="2 3">
    <name type="scientific">Tetracentron sinense</name>
    <name type="common">Spur-leaf</name>
    <dbReference type="NCBI Taxonomy" id="13715"/>
    <lineage>
        <taxon>Eukaryota</taxon>
        <taxon>Viridiplantae</taxon>
        <taxon>Streptophyta</taxon>
        <taxon>Embryophyta</taxon>
        <taxon>Tracheophyta</taxon>
        <taxon>Spermatophyta</taxon>
        <taxon>Magnoliopsida</taxon>
        <taxon>Trochodendrales</taxon>
        <taxon>Trochodendraceae</taxon>
        <taxon>Tetracentron</taxon>
    </lineage>
</organism>
<protein>
    <submittedName>
        <fullName evidence="2">Uncharacterized protein</fullName>
    </submittedName>
</protein>
<evidence type="ECO:0000313" key="2">
    <source>
        <dbReference type="EMBL" id="KAF8408976.1"/>
    </source>
</evidence>
<keyword evidence="3" id="KW-1185">Reference proteome</keyword>
<dbReference type="PANTHER" id="PTHR37187:SF19">
    <property type="entry name" value="(RAPE) HYPOTHETICAL PROTEIN"/>
    <property type="match status" value="1"/>
</dbReference>
<dbReference type="AlphaFoldDB" id="A0A835DMG2"/>
<dbReference type="EMBL" id="JABCRI010000003">
    <property type="protein sequence ID" value="KAF8408976.1"/>
    <property type="molecule type" value="Genomic_DNA"/>
</dbReference>
<reference evidence="2 3" key="1">
    <citation type="submission" date="2020-04" db="EMBL/GenBank/DDBJ databases">
        <title>Plant Genome Project.</title>
        <authorList>
            <person name="Zhang R.-G."/>
        </authorList>
    </citation>
    <scope>NUCLEOTIDE SEQUENCE [LARGE SCALE GENOMIC DNA]</scope>
    <source>
        <strain evidence="2">YNK0</strain>
        <tissue evidence="2">Leaf</tissue>
    </source>
</reference>
<feature type="compositionally biased region" description="Low complexity" evidence="1">
    <location>
        <begin position="93"/>
        <end position="105"/>
    </location>
</feature>
<feature type="region of interest" description="Disordered" evidence="1">
    <location>
        <begin position="340"/>
        <end position="362"/>
    </location>
</feature>
<dbReference type="PANTHER" id="PTHR37187">
    <property type="entry name" value="EXPRESSED PROTEIN"/>
    <property type="match status" value="1"/>
</dbReference>
<feature type="region of interest" description="Disordered" evidence="1">
    <location>
        <begin position="1"/>
        <end position="121"/>
    </location>
</feature>
<name>A0A835DMG2_TETSI</name>
<evidence type="ECO:0000256" key="1">
    <source>
        <dbReference type="SAM" id="MobiDB-lite"/>
    </source>
</evidence>
<gene>
    <name evidence="2" type="ORF">HHK36_005046</name>
</gene>
<comment type="caution">
    <text evidence="2">The sequence shown here is derived from an EMBL/GenBank/DDBJ whole genome shotgun (WGS) entry which is preliminary data.</text>
</comment>
<dbReference type="Proteomes" id="UP000655225">
    <property type="component" value="Unassembled WGS sequence"/>
</dbReference>
<sequence length="456" mass="47693">MLGSDDLKSHDEKESDGGDLSSPASQDHHNHPFEGDDDGEQEKRDSSSDVPVEGSDVVREFKSDEDSESQNVSIEYVESVKEEESRFGGSSGDAGSSGSSSNSSSFNDESPPIEKNHSVIQSGKLEEYGVFNSIMETNHTVGSVEPVVSSSDEVTIVEVDIPVEETGDSEVNELGLKEKEEKMLSLSDGIVVAPVVTVLAISDEDTGTSPGVMDLALKENGDKLLCSADARSVEISNGGEDSKGPEIPVAPVVTGLAISDEDTGTSPGVMDLALKENGDKLLCLADARSVEISNGGEDSKGPEIPVAPVVTGLAISDEITGMTSGVVDLASKENGDKLLRSADARSVETSNGGEDSEGPEIPVAPVVTALAISDEITGTTSGVLDLASKENGDKLLRSSDARNVETSIGGEHSGEPDIPESSENQRPVMTLTPRPVQLTSWRSCCGLFEVLKGSNR</sequence>
<proteinExistence type="predicted"/>
<accession>A0A835DMG2</accession>
<evidence type="ECO:0000313" key="3">
    <source>
        <dbReference type="Proteomes" id="UP000655225"/>
    </source>
</evidence>